<organism evidence="8 9">
    <name type="scientific">Cryoendolithus antarcticus</name>
    <dbReference type="NCBI Taxonomy" id="1507870"/>
    <lineage>
        <taxon>Eukaryota</taxon>
        <taxon>Fungi</taxon>
        <taxon>Dikarya</taxon>
        <taxon>Ascomycota</taxon>
        <taxon>Pezizomycotina</taxon>
        <taxon>Dothideomycetes</taxon>
        <taxon>Dothideomycetidae</taxon>
        <taxon>Cladosporiales</taxon>
        <taxon>Cladosporiaceae</taxon>
        <taxon>Cryoendolithus</taxon>
    </lineage>
</organism>
<dbReference type="PANTHER" id="PTHR13204">
    <property type="entry name" value="PTD012 PROTEIN"/>
    <property type="match status" value="1"/>
</dbReference>
<dbReference type="SMART" id="SM01168">
    <property type="entry name" value="DUF1907"/>
    <property type="match status" value="1"/>
</dbReference>
<evidence type="ECO:0000256" key="6">
    <source>
        <dbReference type="ARBA" id="ARBA00023242"/>
    </source>
</evidence>
<dbReference type="AlphaFoldDB" id="A0A1V8SQ10"/>
<evidence type="ECO:0000256" key="1">
    <source>
        <dbReference type="ARBA" id="ARBA00004123"/>
    </source>
</evidence>
<evidence type="ECO:0000256" key="3">
    <source>
        <dbReference type="ARBA" id="ARBA00022723"/>
    </source>
</evidence>
<gene>
    <name evidence="8" type="ORF">B0A48_13383</name>
</gene>
<comment type="subcellular location">
    <subcellularLocation>
        <location evidence="1">Nucleus</location>
    </subcellularLocation>
</comment>
<sequence>MASLLPTSKHTLKPPPLEDIATKLQSALANNYRHSSVTATECPDLRHAPFHLATQGLSGNECIADVGGQANLFPTPRLECKYSLLDVAKAMEMDPEGGSLVGAGAGPFHVVGQNCELAPNLSWKGSFDNVENRTYVAKIAKDSGEAMVSRCSSTDCALMVNLFGSSGMPGPVLKITARGRKGKEGSLPECIRTALHAAYGDSQPVSLGGVFLVKSGKARYHIMPDFPSAPFENRDDVEKWLTYHTFAAPTICLTVMHSADPGLGLRMEHTHCFASDGQNAGGHYHNDVESDLSD</sequence>
<evidence type="ECO:0000256" key="5">
    <source>
        <dbReference type="ARBA" id="ARBA00022833"/>
    </source>
</evidence>
<dbReference type="GO" id="GO:0016788">
    <property type="term" value="F:hydrolase activity, acting on ester bonds"/>
    <property type="evidence" value="ECO:0007669"/>
    <property type="project" value="TreeGrafter"/>
</dbReference>
<dbReference type="InterPro" id="IPR015021">
    <property type="entry name" value="C11orf54_DUF1907"/>
</dbReference>
<dbReference type="GO" id="GO:0005634">
    <property type="term" value="C:nucleus"/>
    <property type="evidence" value="ECO:0007669"/>
    <property type="project" value="UniProtKB-SubCell"/>
</dbReference>
<evidence type="ECO:0000256" key="4">
    <source>
        <dbReference type="ARBA" id="ARBA00022801"/>
    </source>
</evidence>
<protein>
    <recommendedName>
        <fullName evidence="7">DUF1907 domain-containing protein</fullName>
    </recommendedName>
</protein>
<dbReference type="OrthoDB" id="5119241at2759"/>
<dbReference type="Proteomes" id="UP000192596">
    <property type="component" value="Unassembled WGS sequence"/>
</dbReference>
<comment type="caution">
    <text evidence="8">The sequence shown here is derived from an EMBL/GenBank/DDBJ whole genome shotgun (WGS) entry which is preliminary data.</text>
</comment>
<dbReference type="InParanoid" id="A0A1V8SQ10"/>
<dbReference type="Pfam" id="PF08925">
    <property type="entry name" value="DUF1907"/>
    <property type="match status" value="1"/>
</dbReference>
<feature type="domain" description="DUF1907" evidence="7">
    <location>
        <begin position="23"/>
        <end position="291"/>
    </location>
</feature>
<keyword evidence="9" id="KW-1185">Reference proteome</keyword>
<comment type="subunit">
    <text evidence="2">Monomer.</text>
</comment>
<evidence type="ECO:0000313" key="8">
    <source>
        <dbReference type="EMBL" id="OQO01140.1"/>
    </source>
</evidence>
<reference evidence="9" key="1">
    <citation type="submission" date="2017-03" db="EMBL/GenBank/DDBJ databases">
        <title>Genomes of endolithic fungi from Antarctica.</title>
        <authorList>
            <person name="Coleine C."/>
            <person name="Masonjones S."/>
            <person name="Stajich J.E."/>
        </authorList>
    </citation>
    <scope>NUCLEOTIDE SEQUENCE [LARGE SCALE GENOMIC DNA]</scope>
    <source>
        <strain evidence="9">CCFEE 5527</strain>
    </source>
</reference>
<dbReference type="PANTHER" id="PTHR13204:SF1">
    <property type="entry name" value="ESTER HYDROLASE C11ORF54"/>
    <property type="match status" value="1"/>
</dbReference>
<evidence type="ECO:0000256" key="2">
    <source>
        <dbReference type="ARBA" id="ARBA00011245"/>
    </source>
</evidence>
<dbReference type="GO" id="GO:0008270">
    <property type="term" value="F:zinc ion binding"/>
    <property type="evidence" value="ECO:0007669"/>
    <property type="project" value="TreeGrafter"/>
</dbReference>
<accession>A0A1V8SQ10</accession>
<name>A0A1V8SQ10_9PEZI</name>
<keyword evidence="6" id="KW-0539">Nucleus</keyword>
<dbReference type="CDD" id="cd17298">
    <property type="entry name" value="DUF1907"/>
    <property type="match status" value="1"/>
</dbReference>
<evidence type="ECO:0000313" key="9">
    <source>
        <dbReference type="Proteomes" id="UP000192596"/>
    </source>
</evidence>
<proteinExistence type="predicted"/>
<dbReference type="SUPFAM" id="SSF117856">
    <property type="entry name" value="AF0104/ALDC/Ptd012-like"/>
    <property type="match status" value="1"/>
</dbReference>
<keyword evidence="3" id="KW-0479">Metal-binding</keyword>
<evidence type="ECO:0000259" key="7">
    <source>
        <dbReference type="SMART" id="SM01168"/>
    </source>
</evidence>
<keyword evidence="4" id="KW-0378">Hydrolase</keyword>
<dbReference type="EMBL" id="NAJO01000032">
    <property type="protein sequence ID" value="OQO01140.1"/>
    <property type="molecule type" value="Genomic_DNA"/>
</dbReference>
<keyword evidence="5" id="KW-0862">Zinc</keyword>